<organism evidence="3">
    <name type="scientific">hydrothermal vent metagenome</name>
    <dbReference type="NCBI Taxonomy" id="652676"/>
    <lineage>
        <taxon>unclassified sequences</taxon>
        <taxon>metagenomes</taxon>
        <taxon>ecological metagenomes</taxon>
    </lineage>
</organism>
<keyword evidence="1" id="KW-0677">Repeat</keyword>
<proteinExistence type="predicted"/>
<accession>A0A3B0T833</accession>
<dbReference type="SMART" id="SM00248">
    <property type="entry name" value="ANK"/>
    <property type="match status" value="2"/>
</dbReference>
<dbReference type="EMBL" id="UOEO01000018">
    <property type="protein sequence ID" value="VAW14851.1"/>
    <property type="molecule type" value="Genomic_DNA"/>
</dbReference>
<gene>
    <name evidence="3" type="ORF">MNBD_ALPHA12-1201</name>
</gene>
<evidence type="ECO:0000313" key="3">
    <source>
        <dbReference type="EMBL" id="VAW14851.1"/>
    </source>
</evidence>
<dbReference type="PANTHER" id="PTHR24171">
    <property type="entry name" value="ANKYRIN REPEAT DOMAIN-CONTAINING PROTEIN 39-RELATED"/>
    <property type="match status" value="1"/>
</dbReference>
<dbReference type="PANTHER" id="PTHR24171:SF9">
    <property type="entry name" value="ANKYRIN REPEAT DOMAIN-CONTAINING PROTEIN 39"/>
    <property type="match status" value="1"/>
</dbReference>
<dbReference type="SUPFAM" id="SSF48403">
    <property type="entry name" value="Ankyrin repeat"/>
    <property type="match status" value="1"/>
</dbReference>
<dbReference type="PROSITE" id="PS50297">
    <property type="entry name" value="ANK_REP_REGION"/>
    <property type="match status" value="1"/>
</dbReference>
<evidence type="ECO:0000256" key="2">
    <source>
        <dbReference type="ARBA" id="ARBA00023043"/>
    </source>
</evidence>
<dbReference type="InterPro" id="IPR002110">
    <property type="entry name" value="Ankyrin_rpt"/>
</dbReference>
<dbReference type="Pfam" id="PF12796">
    <property type="entry name" value="Ank_2"/>
    <property type="match status" value="1"/>
</dbReference>
<dbReference type="InterPro" id="IPR036770">
    <property type="entry name" value="Ankyrin_rpt-contain_sf"/>
</dbReference>
<dbReference type="AlphaFoldDB" id="A0A3B0T833"/>
<dbReference type="Gene3D" id="1.25.40.20">
    <property type="entry name" value="Ankyrin repeat-containing domain"/>
    <property type="match status" value="1"/>
</dbReference>
<protein>
    <submittedName>
        <fullName evidence="3">Uncharacterized protein</fullName>
    </submittedName>
</protein>
<keyword evidence="2" id="KW-0040">ANK repeat</keyword>
<dbReference type="PROSITE" id="PS50088">
    <property type="entry name" value="ANK_REPEAT"/>
    <property type="match status" value="1"/>
</dbReference>
<evidence type="ECO:0000256" key="1">
    <source>
        <dbReference type="ARBA" id="ARBA00022737"/>
    </source>
</evidence>
<sequence>MAISDLSGFIPLAISRLAVKRLILILGLLLVVGALAGCQPRGVADDPVFSAVRNNDAIQLGKYLAEGGNPDIRDANGDNLLYVASGARGGLEVVNQLLLAGADIDQTSNKGRTPLHTAAAWCNVDIVAALLNAGARVDIMNDENKNALDVVCARPLDRREQVIALFLKVGG</sequence>
<reference evidence="3" key="1">
    <citation type="submission" date="2018-06" db="EMBL/GenBank/DDBJ databases">
        <authorList>
            <person name="Zhirakovskaya E."/>
        </authorList>
    </citation>
    <scope>NUCLEOTIDE SEQUENCE</scope>
</reference>
<name>A0A3B0T833_9ZZZZ</name>